<dbReference type="SUPFAM" id="SSF48498">
    <property type="entry name" value="Tetracyclin repressor-like, C-terminal domain"/>
    <property type="match status" value="1"/>
</dbReference>
<dbReference type="PROSITE" id="PS50977">
    <property type="entry name" value="HTH_TETR_2"/>
    <property type="match status" value="1"/>
</dbReference>
<sequence length="239" mass="24783">MVGKATGGATRRAERRAETIAEIKSLAREQLAENGTGGLTLRGIARSMRMSPAAIFRYFDTQSALVTALCVDAYNSLADAIADASQTPGLLPPDQWRAICHATRRWALDHPADYALTNGTPIPGYQAQPEDTGPAAGRIMASVASAYLAAIAGGDADPAATAVPALAAGPLLTAMLDGTELPDSPVPGIILNAWSSILGFISAEIFGSLRNLVSDTDVLFDAHVTTVMNGMGFRDATAG</sequence>
<evidence type="ECO:0000313" key="6">
    <source>
        <dbReference type="EMBL" id="QLY28127.1"/>
    </source>
</evidence>
<keyword evidence="2 4" id="KW-0238">DNA-binding</keyword>
<dbReference type="AlphaFoldDB" id="A0A7D6ZEB4"/>
<evidence type="ECO:0000256" key="3">
    <source>
        <dbReference type="ARBA" id="ARBA00023163"/>
    </source>
</evidence>
<proteinExistence type="predicted"/>
<dbReference type="InterPro" id="IPR050109">
    <property type="entry name" value="HTH-type_TetR-like_transc_reg"/>
</dbReference>
<name>A0A7D6ZEB4_9NOCA</name>
<evidence type="ECO:0000313" key="7">
    <source>
        <dbReference type="Proteomes" id="UP000515512"/>
    </source>
</evidence>
<dbReference type="RefSeq" id="WP_181579335.1">
    <property type="nucleotide sequence ID" value="NZ_CP059399.1"/>
</dbReference>
<dbReference type="SUPFAM" id="SSF46689">
    <property type="entry name" value="Homeodomain-like"/>
    <property type="match status" value="1"/>
</dbReference>
<dbReference type="PANTHER" id="PTHR30055">
    <property type="entry name" value="HTH-TYPE TRANSCRIPTIONAL REGULATOR RUTR"/>
    <property type="match status" value="1"/>
</dbReference>
<evidence type="ECO:0000256" key="1">
    <source>
        <dbReference type="ARBA" id="ARBA00023015"/>
    </source>
</evidence>
<organism evidence="6 7">
    <name type="scientific">Nocardia huaxiensis</name>
    <dbReference type="NCBI Taxonomy" id="2755382"/>
    <lineage>
        <taxon>Bacteria</taxon>
        <taxon>Bacillati</taxon>
        <taxon>Actinomycetota</taxon>
        <taxon>Actinomycetes</taxon>
        <taxon>Mycobacteriales</taxon>
        <taxon>Nocardiaceae</taxon>
        <taxon>Nocardia</taxon>
    </lineage>
</organism>
<keyword evidence="7" id="KW-1185">Reference proteome</keyword>
<dbReference type="Pfam" id="PF00440">
    <property type="entry name" value="TetR_N"/>
    <property type="match status" value="1"/>
</dbReference>
<protein>
    <submittedName>
        <fullName evidence="6">TetR/AcrR family transcriptional regulator</fullName>
    </submittedName>
</protein>
<dbReference type="InterPro" id="IPR009057">
    <property type="entry name" value="Homeodomain-like_sf"/>
</dbReference>
<feature type="DNA-binding region" description="H-T-H motif" evidence="4">
    <location>
        <begin position="40"/>
        <end position="59"/>
    </location>
</feature>
<gene>
    <name evidence="6" type="ORF">H0264_22330</name>
</gene>
<dbReference type="InterPro" id="IPR036271">
    <property type="entry name" value="Tet_transcr_reg_TetR-rel_C_sf"/>
</dbReference>
<dbReference type="PANTHER" id="PTHR30055:SF243">
    <property type="entry name" value="HTH-TYPE TRANSCRIPTIONAL REGULATOR RV1816"/>
    <property type="match status" value="1"/>
</dbReference>
<dbReference type="GO" id="GO:0000976">
    <property type="term" value="F:transcription cis-regulatory region binding"/>
    <property type="evidence" value="ECO:0007669"/>
    <property type="project" value="TreeGrafter"/>
</dbReference>
<keyword evidence="3" id="KW-0804">Transcription</keyword>
<reference evidence="6 7" key="1">
    <citation type="submission" date="2020-07" db="EMBL/GenBank/DDBJ databases">
        <authorList>
            <person name="Zhuang K."/>
            <person name="Ran Y."/>
        </authorList>
    </citation>
    <scope>NUCLEOTIDE SEQUENCE [LARGE SCALE GENOMIC DNA]</scope>
    <source>
        <strain evidence="6 7">WCH-YHL-001</strain>
    </source>
</reference>
<dbReference type="InterPro" id="IPR025996">
    <property type="entry name" value="MT1864/Rv1816-like_C"/>
</dbReference>
<keyword evidence="1" id="KW-0805">Transcription regulation</keyword>
<dbReference type="KEGG" id="nhu:H0264_22330"/>
<evidence type="ECO:0000256" key="4">
    <source>
        <dbReference type="PROSITE-ProRule" id="PRU00335"/>
    </source>
</evidence>
<evidence type="ECO:0000259" key="5">
    <source>
        <dbReference type="PROSITE" id="PS50977"/>
    </source>
</evidence>
<dbReference type="Gene3D" id="1.10.357.10">
    <property type="entry name" value="Tetracycline Repressor, domain 2"/>
    <property type="match status" value="1"/>
</dbReference>
<evidence type="ECO:0000256" key="2">
    <source>
        <dbReference type="ARBA" id="ARBA00023125"/>
    </source>
</evidence>
<dbReference type="EMBL" id="CP059399">
    <property type="protein sequence ID" value="QLY28127.1"/>
    <property type="molecule type" value="Genomic_DNA"/>
</dbReference>
<feature type="domain" description="HTH tetR-type" evidence="5">
    <location>
        <begin position="17"/>
        <end position="77"/>
    </location>
</feature>
<dbReference type="InterPro" id="IPR001647">
    <property type="entry name" value="HTH_TetR"/>
</dbReference>
<dbReference type="GO" id="GO:0003700">
    <property type="term" value="F:DNA-binding transcription factor activity"/>
    <property type="evidence" value="ECO:0007669"/>
    <property type="project" value="TreeGrafter"/>
</dbReference>
<dbReference type="Pfam" id="PF13305">
    <property type="entry name" value="TetR_C_33"/>
    <property type="match status" value="1"/>
</dbReference>
<dbReference type="Proteomes" id="UP000515512">
    <property type="component" value="Chromosome"/>
</dbReference>
<accession>A0A7D6ZEB4</accession>